<evidence type="ECO:0000313" key="2">
    <source>
        <dbReference type="Proteomes" id="UP001055072"/>
    </source>
</evidence>
<reference evidence="1" key="1">
    <citation type="journal article" date="2021" name="Environ. Microbiol.">
        <title>Gene family expansions and transcriptome signatures uncover fungal adaptations to wood decay.</title>
        <authorList>
            <person name="Hage H."/>
            <person name="Miyauchi S."/>
            <person name="Viragh M."/>
            <person name="Drula E."/>
            <person name="Min B."/>
            <person name="Chaduli D."/>
            <person name="Navarro D."/>
            <person name="Favel A."/>
            <person name="Norest M."/>
            <person name="Lesage-Meessen L."/>
            <person name="Balint B."/>
            <person name="Merenyi Z."/>
            <person name="de Eugenio L."/>
            <person name="Morin E."/>
            <person name="Martinez A.T."/>
            <person name="Baldrian P."/>
            <person name="Stursova M."/>
            <person name="Martinez M.J."/>
            <person name="Novotny C."/>
            <person name="Magnuson J.K."/>
            <person name="Spatafora J.W."/>
            <person name="Maurice S."/>
            <person name="Pangilinan J."/>
            <person name="Andreopoulos W."/>
            <person name="LaButti K."/>
            <person name="Hundley H."/>
            <person name="Na H."/>
            <person name="Kuo A."/>
            <person name="Barry K."/>
            <person name="Lipzen A."/>
            <person name="Henrissat B."/>
            <person name="Riley R."/>
            <person name="Ahrendt S."/>
            <person name="Nagy L.G."/>
            <person name="Grigoriev I.V."/>
            <person name="Martin F."/>
            <person name="Rosso M.N."/>
        </authorList>
    </citation>
    <scope>NUCLEOTIDE SEQUENCE</scope>
    <source>
        <strain evidence="1">CBS 384.51</strain>
    </source>
</reference>
<evidence type="ECO:0000313" key="1">
    <source>
        <dbReference type="EMBL" id="KAI0091088.1"/>
    </source>
</evidence>
<gene>
    <name evidence="1" type="ORF">BDY19DRAFT_984110</name>
</gene>
<protein>
    <submittedName>
        <fullName evidence="1">Glycoside hydrolase superfamily</fullName>
    </submittedName>
</protein>
<name>A0ACB8UA31_9APHY</name>
<dbReference type="Proteomes" id="UP001055072">
    <property type="component" value="Unassembled WGS sequence"/>
</dbReference>
<keyword evidence="2" id="KW-1185">Reference proteome</keyword>
<proteinExistence type="predicted"/>
<dbReference type="EMBL" id="MU274906">
    <property type="protein sequence ID" value="KAI0091088.1"/>
    <property type="molecule type" value="Genomic_DNA"/>
</dbReference>
<organism evidence="1 2">
    <name type="scientific">Irpex rosettiformis</name>
    <dbReference type="NCBI Taxonomy" id="378272"/>
    <lineage>
        <taxon>Eukaryota</taxon>
        <taxon>Fungi</taxon>
        <taxon>Dikarya</taxon>
        <taxon>Basidiomycota</taxon>
        <taxon>Agaricomycotina</taxon>
        <taxon>Agaricomycetes</taxon>
        <taxon>Polyporales</taxon>
        <taxon>Irpicaceae</taxon>
        <taxon>Irpex</taxon>
    </lineage>
</organism>
<accession>A0ACB8UA31</accession>
<sequence>MSSGYANVENGAPYRENSSSYWLEQQEKKGRKSKYIVIGSLVALVVLIAAGIAIGVTVSKNHHNSSSSSAIASSSNSTGKTGAVNETNPNDPSSFVKNDALKHSFYGLAYTPEGSQLPACGNSLAAVIEDIQLMSQLTSRIRLYGADCNQSALVLEAIKQTKVNMGVYLGIYNVPTDAGAAYVRQRDTIVDALKTYGTDHVLGITVGNEFMLNYVTNYAGGADVNSAAGNVGAQLLITNITDAKSTFGGLGLSTTPTIGTADAGSYFNTQVLEQVDYGMSNVHPWFANVSIDQAAGWTAEFFQQTNVDVANNLTNKPKMFIAETGWPTKSSDAGNANNGPSLASVDNLQKFMDTFVCQANQNGTGYFYFEYFDETWKDAQFGGVEGWWGLFNADKTLKNVTIPDCHID</sequence>
<comment type="caution">
    <text evidence="1">The sequence shown here is derived from an EMBL/GenBank/DDBJ whole genome shotgun (WGS) entry which is preliminary data.</text>
</comment>
<keyword evidence="1" id="KW-0378">Hydrolase</keyword>